<dbReference type="GO" id="GO:0016020">
    <property type="term" value="C:membrane"/>
    <property type="evidence" value="ECO:0007669"/>
    <property type="project" value="InterPro"/>
</dbReference>
<dbReference type="KEGG" id="ppel:H6H00_18220"/>
<feature type="transmembrane region" description="Helical" evidence="1">
    <location>
        <begin position="153"/>
        <end position="181"/>
    </location>
</feature>
<keyword evidence="4" id="KW-1185">Reference proteome</keyword>
<feature type="transmembrane region" description="Helical" evidence="1">
    <location>
        <begin position="37"/>
        <end position="56"/>
    </location>
</feature>
<gene>
    <name evidence="3" type="ORF">H6H00_18220</name>
</gene>
<dbReference type="Proteomes" id="UP000515728">
    <property type="component" value="Chromosome"/>
</dbReference>
<accession>A0A7G7MBM9</accession>
<protein>
    <submittedName>
        <fullName evidence="3">Prepilin peptidase</fullName>
    </submittedName>
</protein>
<reference evidence="3 4" key="1">
    <citation type="submission" date="2020-08" db="EMBL/GenBank/DDBJ databases">
        <authorList>
            <person name="Mo P."/>
        </authorList>
    </citation>
    <scope>NUCLEOTIDE SEQUENCE [LARGE SCALE GENOMIC DNA]</scope>
    <source>
        <strain evidence="3 4">CGMCC 4.1532</strain>
    </source>
</reference>
<feature type="transmembrane region" description="Helical" evidence="1">
    <location>
        <begin position="188"/>
        <end position="206"/>
    </location>
</feature>
<sequence length="207" mass="20581">MAAILVTASCAVGAAALTPLLVRLAAATAHRKAVTTTPVRLALAATLGGVGAAAGARLDTAHAVGLLPLLILAGAAALVDARERRLPDVLTGCLAAVVAMATTLAVVGGHANGTRAMYGFLTGLLLAIIGKGLSDRAVGWGDVKLAPSLTACLAWSGWFTVYLGLLAWALLILATAGLLAVRSGRAVIVPYGPAMVTGTLMAVLVTA</sequence>
<dbReference type="Pfam" id="PF01478">
    <property type="entry name" value="Peptidase_A24"/>
    <property type="match status" value="1"/>
</dbReference>
<proteinExistence type="predicted"/>
<dbReference type="EMBL" id="CP060131">
    <property type="protein sequence ID" value="QNG50190.1"/>
    <property type="molecule type" value="Genomic_DNA"/>
</dbReference>
<name>A0A7G7MBM9_9PSEU</name>
<keyword evidence="1" id="KW-0812">Transmembrane</keyword>
<evidence type="ECO:0000313" key="4">
    <source>
        <dbReference type="Proteomes" id="UP000515728"/>
    </source>
</evidence>
<evidence type="ECO:0000313" key="3">
    <source>
        <dbReference type="EMBL" id="QNG50190.1"/>
    </source>
</evidence>
<dbReference type="InterPro" id="IPR000045">
    <property type="entry name" value="Prepilin_IV_endopep_pep"/>
</dbReference>
<dbReference type="AlphaFoldDB" id="A0A7G7MBM9"/>
<feature type="transmembrane region" description="Helical" evidence="1">
    <location>
        <begin position="63"/>
        <end position="83"/>
    </location>
</feature>
<evidence type="ECO:0000259" key="2">
    <source>
        <dbReference type="Pfam" id="PF01478"/>
    </source>
</evidence>
<dbReference type="RefSeq" id="WP_185716952.1">
    <property type="nucleotide sequence ID" value="NZ_BAAAWI010000001.1"/>
</dbReference>
<keyword evidence="1" id="KW-0472">Membrane</keyword>
<dbReference type="Gene3D" id="1.20.120.1220">
    <property type="match status" value="1"/>
</dbReference>
<keyword evidence="1" id="KW-1133">Transmembrane helix</keyword>
<evidence type="ECO:0000256" key="1">
    <source>
        <dbReference type="SAM" id="Phobius"/>
    </source>
</evidence>
<feature type="domain" description="Prepilin type IV endopeptidase peptidase" evidence="2">
    <location>
        <begin position="69"/>
        <end position="174"/>
    </location>
</feature>
<organism evidence="3 4">
    <name type="scientific">Pseudonocardia petroleophila</name>
    <dbReference type="NCBI Taxonomy" id="37331"/>
    <lineage>
        <taxon>Bacteria</taxon>
        <taxon>Bacillati</taxon>
        <taxon>Actinomycetota</taxon>
        <taxon>Actinomycetes</taxon>
        <taxon>Pseudonocardiales</taxon>
        <taxon>Pseudonocardiaceae</taxon>
        <taxon>Pseudonocardia</taxon>
    </lineage>
</organism>
<feature type="transmembrane region" description="Helical" evidence="1">
    <location>
        <begin position="89"/>
        <end position="109"/>
    </location>
</feature>
<dbReference type="GO" id="GO:0004190">
    <property type="term" value="F:aspartic-type endopeptidase activity"/>
    <property type="evidence" value="ECO:0007669"/>
    <property type="project" value="InterPro"/>
</dbReference>